<gene>
    <name evidence="2" type="ORF">GCM10010260_66960</name>
</gene>
<dbReference type="Proteomes" id="UP000618795">
    <property type="component" value="Unassembled WGS sequence"/>
</dbReference>
<evidence type="ECO:0000313" key="2">
    <source>
        <dbReference type="EMBL" id="GGV17882.1"/>
    </source>
</evidence>
<dbReference type="EMBL" id="BMTD01000019">
    <property type="protein sequence ID" value="GGV17882.1"/>
    <property type="molecule type" value="Genomic_DNA"/>
</dbReference>
<reference evidence="2" key="1">
    <citation type="journal article" date="2014" name="Int. J. Syst. Evol. Microbiol.">
        <title>Complete genome sequence of Corynebacterium casei LMG S-19264T (=DSM 44701T), isolated from a smear-ripened cheese.</title>
        <authorList>
            <consortium name="US DOE Joint Genome Institute (JGI-PGF)"/>
            <person name="Walter F."/>
            <person name="Albersmeier A."/>
            <person name="Kalinowski J."/>
            <person name="Ruckert C."/>
        </authorList>
    </citation>
    <scope>NUCLEOTIDE SEQUENCE</scope>
    <source>
        <strain evidence="2">JCM 4369</strain>
    </source>
</reference>
<proteinExistence type="predicted"/>
<dbReference type="AlphaFoldDB" id="A0A918IHC4"/>
<organism evidence="2 3">
    <name type="scientific">Streptomyces filipinensis</name>
    <dbReference type="NCBI Taxonomy" id="66887"/>
    <lineage>
        <taxon>Bacteria</taxon>
        <taxon>Bacillati</taxon>
        <taxon>Actinomycetota</taxon>
        <taxon>Actinomycetes</taxon>
        <taxon>Kitasatosporales</taxon>
        <taxon>Streptomycetaceae</taxon>
        <taxon>Streptomyces</taxon>
    </lineage>
</organism>
<feature type="region of interest" description="Disordered" evidence="1">
    <location>
        <begin position="61"/>
        <end position="83"/>
    </location>
</feature>
<comment type="caution">
    <text evidence="2">The sequence shown here is derived from an EMBL/GenBank/DDBJ whole genome shotgun (WGS) entry which is preliminary data.</text>
</comment>
<name>A0A918IHC4_9ACTN</name>
<sequence>MPREVRAARLPYDLPAGPHPGDHRGFGAAPVRGQSLDVDGEFVHAGRREGRVPGDLDRRVDQAQQGQWEGPVAHQPHGQREAEDVRIGHREGVVAGGETADALVGGQPGQVEPHSGQHQTGAREAGLGGRAFEGGAQDALGQQRGQRGGGGQGDGGHHAPGGLWPAVRPVKRGWWSAMSCPHCLL</sequence>
<reference evidence="2" key="2">
    <citation type="submission" date="2020-09" db="EMBL/GenBank/DDBJ databases">
        <authorList>
            <person name="Sun Q."/>
            <person name="Ohkuma M."/>
        </authorList>
    </citation>
    <scope>NUCLEOTIDE SEQUENCE</scope>
    <source>
        <strain evidence="2">JCM 4369</strain>
    </source>
</reference>
<evidence type="ECO:0000256" key="1">
    <source>
        <dbReference type="SAM" id="MobiDB-lite"/>
    </source>
</evidence>
<evidence type="ECO:0000313" key="3">
    <source>
        <dbReference type="Proteomes" id="UP000618795"/>
    </source>
</evidence>
<feature type="region of interest" description="Disordered" evidence="1">
    <location>
        <begin position="100"/>
        <end position="122"/>
    </location>
</feature>
<feature type="region of interest" description="Disordered" evidence="1">
    <location>
        <begin position="140"/>
        <end position="164"/>
    </location>
</feature>
<accession>A0A918IHC4</accession>
<keyword evidence="3" id="KW-1185">Reference proteome</keyword>
<feature type="region of interest" description="Disordered" evidence="1">
    <location>
        <begin position="1"/>
        <end position="32"/>
    </location>
</feature>
<protein>
    <submittedName>
        <fullName evidence="2">Uncharacterized protein</fullName>
    </submittedName>
</protein>